<keyword evidence="2" id="KW-1185">Reference proteome</keyword>
<dbReference type="Proteomes" id="UP001386955">
    <property type="component" value="Unassembled WGS sequence"/>
</dbReference>
<gene>
    <name evidence="1" type="ORF">VNO78_11480</name>
</gene>
<dbReference type="EMBL" id="JAYMYS010000003">
    <property type="protein sequence ID" value="KAK7400276.1"/>
    <property type="molecule type" value="Genomic_DNA"/>
</dbReference>
<accession>A0AAN9SME2</accession>
<protein>
    <submittedName>
        <fullName evidence="1">Uncharacterized protein</fullName>
    </submittedName>
</protein>
<organism evidence="1 2">
    <name type="scientific">Psophocarpus tetragonolobus</name>
    <name type="common">Winged bean</name>
    <name type="synonym">Dolichos tetragonolobus</name>
    <dbReference type="NCBI Taxonomy" id="3891"/>
    <lineage>
        <taxon>Eukaryota</taxon>
        <taxon>Viridiplantae</taxon>
        <taxon>Streptophyta</taxon>
        <taxon>Embryophyta</taxon>
        <taxon>Tracheophyta</taxon>
        <taxon>Spermatophyta</taxon>
        <taxon>Magnoliopsida</taxon>
        <taxon>eudicotyledons</taxon>
        <taxon>Gunneridae</taxon>
        <taxon>Pentapetalae</taxon>
        <taxon>rosids</taxon>
        <taxon>fabids</taxon>
        <taxon>Fabales</taxon>
        <taxon>Fabaceae</taxon>
        <taxon>Papilionoideae</taxon>
        <taxon>50 kb inversion clade</taxon>
        <taxon>NPAAA clade</taxon>
        <taxon>indigoferoid/millettioid clade</taxon>
        <taxon>Phaseoleae</taxon>
        <taxon>Psophocarpus</taxon>
    </lineage>
</organism>
<evidence type="ECO:0000313" key="2">
    <source>
        <dbReference type="Proteomes" id="UP001386955"/>
    </source>
</evidence>
<comment type="caution">
    <text evidence="1">The sequence shown here is derived from an EMBL/GenBank/DDBJ whole genome shotgun (WGS) entry which is preliminary data.</text>
</comment>
<reference evidence="1 2" key="1">
    <citation type="submission" date="2024-01" db="EMBL/GenBank/DDBJ databases">
        <title>The genomes of 5 underutilized Papilionoideae crops provide insights into root nodulation and disease resistanc.</title>
        <authorList>
            <person name="Jiang F."/>
        </authorList>
    </citation>
    <scope>NUCLEOTIDE SEQUENCE [LARGE SCALE GENOMIC DNA]</scope>
    <source>
        <strain evidence="1">DUOXIRENSHENG_FW03</strain>
        <tissue evidence="1">Leaves</tissue>
    </source>
</reference>
<name>A0AAN9SME2_PSOTE</name>
<dbReference type="AlphaFoldDB" id="A0AAN9SME2"/>
<proteinExistence type="predicted"/>
<evidence type="ECO:0000313" key="1">
    <source>
        <dbReference type="EMBL" id="KAK7400276.1"/>
    </source>
</evidence>
<sequence>MQRGKRQRGVKLRSKAKVELRYKHARSYDVPSCYGWGDCRSLDGDISQHPYSKSKVKRRHSSLFRWGLEGYGMAPCSLGFPPIYEGEKDGCGELGCYGLEEGELGCEQ</sequence>